<evidence type="ECO:0000256" key="7">
    <source>
        <dbReference type="ARBA" id="ARBA00023242"/>
    </source>
</evidence>
<keyword evidence="11" id="KW-1185">Reference proteome</keyword>
<keyword evidence="9" id="KW-0175">Coiled coil</keyword>
<reference evidence="10 11" key="1">
    <citation type="submission" date="2024-01" db="EMBL/GenBank/DDBJ databases">
        <title>Comparative genomics of Cryptococcus and Kwoniella reveals pathogenesis evolution and contrasting modes of karyotype evolution via chromosome fusion or intercentromeric recombination.</title>
        <authorList>
            <person name="Coelho M.A."/>
            <person name="David-Palma M."/>
            <person name="Shea T."/>
            <person name="Bowers K."/>
            <person name="McGinley-Smith S."/>
            <person name="Mohammad A.W."/>
            <person name="Gnirke A."/>
            <person name="Yurkov A.M."/>
            <person name="Nowrousian M."/>
            <person name="Sun S."/>
            <person name="Cuomo C.A."/>
            <person name="Heitman J."/>
        </authorList>
    </citation>
    <scope>NUCLEOTIDE SEQUENCE [LARGE SCALE GENOMIC DNA]</scope>
    <source>
        <strain evidence="10 11">PYCC6329</strain>
    </source>
</reference>
<feature type="coiled-coil region" evidence="9">
    <location>
        <begin position="195"/>
        <end position="229"/>
    </location>
</feature>
<accession>A0AAX4KV48</accession>
<evidence type="ECO:0000256" key="6">
    <source>
        <dbReference type="ARBA" id="ARBA00023163"/>
    </source>
</evidence>
<comment type="subcellular location">
    <subcellularLocation>
        <location evidence="1 8">Nucleus</location>
    </subcellularLocation>
</comment>
<evidence type="ECO:0000256" key="3">
    <source>
        <dbReference type="ARBA" id="ARBA00020631"/>
    </source>
</evidence>
<dbReference type="InterPro" id="IPR009244">
    <property type="entry name" value="Mediatior_Med7"/>
</dbReference>
<dbReference type="GO" id="GO:0016592">
    <property type="term" value="C:mediator complex"/>
    <property type="evidence" value="ECO:0007669"/>
    <property type="project" value="InterPro"/>
</dbReference>
<evidence type="ECO:0000256" key="4">
    <source>
        <dbReference type="ARBA" id="ARBA00023015"/>
    </source>
</evidence>
<dbReference type="AlphaFoldDB" id="A0AAX4KV48"/>
<dbReference type="EMBL" id="CP144090">
    <property type="protein sequence ID" value="WWD09648.1"/>
    <property type="molecule type" value="Genomic_DNA"/>
</dbReference>
<dbReference type="GO" id="GO:0006357">
    <property type="term" value="P:regulation of transcription by RNA polymerase II"/>
    <property type="evidence" value="ECO:0007669"/>
    <property type="project" value="InterPro"/>
</dbReference>
<evidence type="ECO:0000256" key="8">
    <source>
        <dbReference type="RuleBase" id="RU364060"/>
    </source>
</evidence>
<gene>
    <name evidence="10" type="ORF">V865_007776</name>
</gene>
<evidence type="ECO:0000256" key="1">
    <source>
        <dbReference type="ARBA" id="ARBA00004123"/>
    </source>
</evidence>
<dbReference type="Proteomes" id="UP001358614">
    <property type="component" value="Chromosome 2"/>
</dbReference>
<dbReference type="Gene3D" id="6.10.140.200">
    <property type="match status" value="1"/>
</dbReference>
<dbReference type="InterPro" id="IPR044888">
    <property type="entry name" value="Mediatior_Med7_sf"/>
</dbReference>
<proteinExistence type="inferred from homology"/>
<keyword evidence="4 8" id="KW-0805">Transcription regulation</keyword>
<dbReference type="SUPFAM" id="SSF140718">
    <property type="entry name" value="Mediator hinge subcomplex-like"/>
    <property type="match status" value="1"/>
</dbReference>
<protein>
    <recommendedName>
        <fullName evidence="3 8">Mediator of RNA polymerase II transcription subunit 7</fullName>
    </recommendedName>
</protein>
<dbReference type="GO" id="GO:0003712">
    <property type="term" value="F:transcription coregulator activity"/>
    <property type="evidence" value="ECO:0007669"/>
    <property type="project" value="InterPro"/>
</dbReference>
<organism evidence="10 11">
    <name type="scientific">Kwoniella europaea PYCC6329</name>
    <dbReference type="NCBI Taxonomy" id="1423913"/>
    <lineage>
        <taxon>Eukaryota</taxon>
        <taxon>Fungi</taxon>
        <taxon>Dikarya</taxon>
        <taxon>Basidiomycota</taxon>
        <taxon>Agaricomycotina</taxon>
        <taxon>Tremellomycetes</taxon>
        <taxon>Tremellales</taxon>
        <taxon>Cryptococcaceae</taxon>
        <taxon>Kwoniella</taxon>
    </lineage>
</organism>
<evidence type="ECO:0000256" key="5">
    <source>
        <dbReference type="ARBA" id="ARBA00023159"/>
    </source>
</evidence>
<evidence type="ECO:0000313" key="10">
    <source>
        <dbReference type="EMBL" id="WWD09648.1"/>
    </source>
</evidence>
<name>A0AAX4KV48_9TREE</name>
<evidence type="ECO:0000256" key="2">
    <source>
        <dbReference type="ARBA" id="ARBA00009994"/>
    </source>
</evidence>
<keyword evidence="5 8" id="KW-0010">Activator</keyword>
<keyword evidence="7 8" id="KW-0539">Nucleus</keyword>
<dbReference type="Gene3D" id="6.10.140.1520">
    <property type="match status" value="1"/>
</dbReference>
<dbReference type="InterPro" id="IPR037212">
    <property type="entry name" value="Med7/Med21-like"/>
</dbReference>
<evidence type="ECO:0000313" key="11">
    <source>
        <dbReference type="Proteomes" id="UP001358614"/>
    </source>
</evidence>
<dbReference type="Pfam" id="PF05983">
    <property type="entry name" value="Med7"/>
    <property type="match status" value="1"/>
</dbReference>
<keyword evidence="6 8" id="KW-0804">Transcription</keyword>
<sequence>MSGHPTQEDPLPITNTLFPPPPAYWQSFTETNIQRYKSLTGTSFFDNQGDGVKGDNDNIDLNLGEEETKELEELKIRLNRPRNDWVEEDGRWMSFGTLFNIKPTIPTIKDIGLPPLFHSTTTPEKSLPNLLSSFLHTILLLLDVLTTSARTPDELMHAGWAHEGDQYIQHLSNLAASMMIHSNSLRQMQSESTLILMMEKEIEERKKQTESLRRKCKEISTKIKRLKEVKG</sequence>
<dbReference type="GeneID" id="91106577"/>
<dbReference type="RefSeq" id="XP_066087615.1">
    <property type="nucleotide sequence ID" value="XM_066231518.1"/>
</dbReference>
<evidence type="ECO:0000256" key="9">
    <source>
        <dbReference type="SAM" id="Coils"/>
    </source>
</evidence>
<dbReference type="PANTHER" id="PTHR21428">
    <property type="entry name" value="MEDIATOR OF RNA POLYMERASE II TRANSCRIPTION SUBUNIT 7"/>
    <property type="match status" value="1"/>
</dbReference>
<dbReference type="GO" id="GO:0070847">
    <property type="term" value="C:core mediator complex"/>
    <property type="evidence" value="ECO:0007669"/>
    <property type="project" value="TreeGrafter"/>
</dbReference>
<comment type="subunit">
    <text evidence="8">Component of the Mediator complex.</text>
</comment>
<dbReference type="KEGG" id="ker:91106577"/>
<dbReference type="PANTHER" id="PTHR21428:SF11">
    <property type="entry name" value="MEDIATOR OF RNA POLYMERASE II TRANSCRIPTION SUBUNIT 7"/>
    <property type="match status" value="1"/>
</dbReference>
<comment type="function">
    <text evidence="8">Component of the Mediator complex, a coactivator involved in the regulated transcription of nearly all RNA polymerase II-dependent genes. Mediator functions as a bridge to convey information from gene-specific regulatory proteins to the basal RNA polymerase II transcription machinery.</text>
</comment>
<comment type="similarity">
    <text evidence="2 8">Belongs to the Mediator complex subunit 7 family.</text>
</comment>